<name>A0AAW2ZDS9_9EUKA</name>
<sequence>MRLFICLLLTAVILCGDPGCQNNNNNPRYVLAVGNQPQHHTINTKPYVDALVYRTKSINEFSPFFKAATGVGPHKKNSSMSSVLYNYESSIDQQDRLRPGVPCQIDCLSTVEGVTVFSIDSKLDRYYSYGANAYLGCFDYQTKNTSDVETALKICTEINKFTYNQQFLKRVGKNETAAQYIVKKKLVGSFTDPTVLSYALPKNNNFTITDKNAMAASLYHQDRITNNPHKIPPSQIHQNMIYQNRIHEARSANKKPSIHHNNFGGKNSLAFGGPKKTFKLKYLPIHIQF</sequence>
<dbReference type="EMBL" id="JAOPGA020001276">
    <property type="protein sequence ID" value="KAL0486876.1"/>
    <property type="molecule type" value="Genomic_DNA"/>
</dbReference>
<evidence type="ECO:0000256" key="1">
    <source>
        <dbReference type="SAM" id="SignalP"/>
    </source>
</evidence>
<dbReference type="Proteomes" id="UP001431209">
    <property type="component" value="Unassembled WGS sequence"/>
</dbReference>
<evidence type="ECO:0000313" key="3">
    <source>
        <dbReference type="Proteomes" id="UP001431209"/>
    </source>
</evidence>
<organism evidence="2 3">
    <name type="scientific">Acrasis kona</name>
    <dbReference type="NCBI Taxonomy" id="1008807"/>
    <lineage>
        <taxon>Eukaryota</taxon>
        <taxon>Discoba</taxon>
        <taxon>Heterolobosea</taxon>
        <taxon>Tetramitia</taxon>
        <taxon>Eutetramitia</taxon>
        <taxon>Acrasidae</taxon>
        <taxon>Acrasis</taxon>
    </lineage>
</organism>
<keyword evidence="3" id="KW-1185">Reference proteome</keyword>
<protein>
    <submittedName>
        <fullName evidence="2">RecX</fullName>
    </submittedName>
</protein>
<accession>A0AAW2ZDS9</accession>
<dbReference type="AlphaFoldDB" id="A0AAW2ZDS9"/>
<gene>
    <name evidence="2" type="ORF">AKO1_001228</name>
</gene>
<proteinExistence type="predicted"/>
<feature type="chain" id="PRO_5043340875" evidence="1">
    <location>
        <begin position="16"/>
        <end position="289"/>
    </location>
</feature>
<reference evidence="2 3" key="1">
    <citation type="submission" date="2024-03" db="EMBL/GenBank/DDBJ databases">
        <title>The Acrasis kona genome and developmental transcriptomes reveal deep origins of eukaryotic multicellular pathways.</title>
        <authorList>
            <person name="Sheikh S."/>
            <person name="Fu C.-J."/>
            <person name="Brown M.W."/>
            <person name="Baldauf S.L."/>
        </authorList>
    </citation>
    <scope>NUCLEOTIDE SEQUENCE [LARGE SCALE GENOMIC DNA]</scope>
    <source>
        <strain evidence="2 3">ATCC MYA-3509</strain>
    </source>
</reference>
<evidence type="ECO:0000313" key="2">
    <source>
        <dbReference type="EMBL" id="KAL0486876.1"/>
    </source>
</evidence>
<comment type="caution">
    <text evidence="2">The sequence shown here is derived from an EMBL/GenBank/DDBJ whole genome shotgun (WGS) entry which is preliminary data.</text>
</comment>
<feature type="signal peptide" evidence="1">
    <location>
        <begin position="1"/>
        <end position="15"/>
    </location>
</feature>
<keyword evidence="1" id="KW-0732">Signal</keyword>